<proteinExistence type="predicted"/>
<dbReference type="Proteomes" id="UP001620626">
    <property type="component" value="Unassembled WGS sequence"/>
</dbReference>
<dbReference type="Pfam" id="PF00651">
    <property type="entry name" value="BTB"/>
    <property type="match status" value="1"/>
</dbReference>
<sequence>MDKLSDRMNRLLSTGVDADVHFLVGQGDEQELLPAHKPILRVASDVFDAMFRFDEEFPVLATPEHGKKTSQKEGNSPVEIPDVEVEAFTTMLSFIYTDELSGLNGHNAIDVLYAGSVVGNQTMSAKRHGMLSEKSAGIAWPGTVPNSISDHSETFFGIFCRKYSDAIYIDGFQWKIFAQIQSTSGTKYLGFFIQCNADDYGSDWSCTCSATLYVVPQNEENTHYNWGSKTIYQSFCSINGENCGFSEFMAIEKLIHPGAGWYNKAEDTVTLSAHLTTVEL</sequence>
<gene>
    <name evidence="2" type="ORF">niasHT_014507</name>
</gene>
<protein>
    <recommendedName>
        <fullName evidence="1">BTB domain-containing protein</fullName>
    </recommendedName>
</protein>
<accession>A0ABD2KZM7</accession>
<dbReference type="InterPro" id="IPR011333">
    <property type="entry name" value="SKP1/BTB/POZ_sf"/>
</dbReference>
<dbReference type="PANTHER" id="PTHR45774:SF3">
    <property type="entry name" value="BTB (POZ) DOMAIN-CONTAINING 2B-RELATED"/>
    <property type="match status" value="1"/>
</dbReference>
<dbReference type="PANTHER" id="PTHR45774">
    <property type="entry name" value="BTB/POZ DOMAIN-CONTAINING"/>
    <property type="match status" value="1"/>
</dbReference>
<dbReference type="SMART" id="SM00225">
    <property type="entry name" value="BTB"/>
    <property type="match status" value="1"/>
</dbReference>
<dbReference type="Gene3D" id="3.30.710.10">
    <property type="entry name" value="Potassium Channel Kv1.1, Chain A"/>
    <property type="match status" value="1"/>
</dbReference>
<dbReference type="SUPFAM" id="SSF49599">
    <property type="entry name" value="TRAF domain-like"/>
    <property type="match status" value="1"/>
</dbReference>
<dbReference type="SUPFAM" id="SSF54695">
    <property type="entry name" value="POZ domain"/>
    <property type="match status" value="1"/>
</dbReference>
<dbReference type="Pfam" id="PF22486">
    <property type="entry name" value="MATH_2"/>
    <property type="match status" value="1"/>
</dbReference>
<dbReference type="Gene3D" id="2.60.210.10">
    <property type="entry name" value="Apoptosis, Tumor Necrosis Factor Receptor Associated Protein 2, Chain A"/>
    <property type="match status" value="1"/>
</dbReference>
<name>A0ABD2KZM7_9BILA</name>
<reference evidence="2 3" key="1">
    <citation type="submission" date="2024-10" db="EMBL/GenBank/DDBJ databases">
        <authorList>
            <person name="Kim D."/>
        </authorList>
    </citation>
    <scope>NUCLEOTIDE SEQUENCE [LARGE SCALE GENOMIC DNA]</scope>
    <source>
        <strain evidence="2">BH-2024</strain>
    </source>
</reference>
<evidence type="ECO:0000313" key="2">
    <source>
        <dbReference type="EMBL" id="KAL3108358.1"/>
    </source>
</evidence>
<comment type="caution">
    <text evidence="2">The sequence shown here is derived from an EMBL/GenBank/DDBJ whole genome shotgun (WGS) entry which is preliminary data.</text>
</comment>
<dbReference type="EMBL" id="JBICBT010000591">
    <property type="protein sequence ID" value="KAL3108358.1"/>
    <property type="molecule type" value="Genomic_DNA"/>
</dbReference>
<evidence type="ECO:0000313" key="3">
    <source>
        <dbReference type="Proteomes" id="UP001620626"/>
    </source>
</evidence>
<organism evidence="2 3">
    <name type="scientific">Heterodera trifolii</name>
    <dbReference type="NCBI Taxonomy" id="157864"/>
    <lineage>
        <taxon>Eukaryota</taxon>
        <taxon>Metazoa</taxon>
        <taxon>Ecdysozoa</taxon>
        <taxon>Nematoda</taxon>
        <taxon>Chromadorea</taxon>
        <taxon>Rhabditida</taxon>
        <taxon>Tylenchina</taxon>
        <taxon>Tylenchomorpha</taxon>
        <taxon>Tylenchoidea</taxon>
        <taxon>Heteroderidae</taxon>
        <taxon>Heteroderinae</taxon>
        <taxon>Heterodera</taxon>
    </lineage>
</organism>
<feature type="domain" description="BTB" evidence="1">
    <location>
        <begin position="18"/>
        <end position="101"/>
    </location>
</feature>
<dbReference type="InterPro" id="IPR000210">
    <property type="entry name" value="BTB/POZ_dom"/>
</dbReference>
<keyword evidence="3" id="KW-1185">Reference proteome</keyword>
<dbReference type="InterPro" id="IPR008974">
    <property type="entry name" value="TRAF-like"/>
</dbReference>
<dbReference type="InterPro" id="IPR002083">
    <property type="entry name" value="MATH/TRAF_dom"/>
</dbReference>
<dbReference type="PROSITE" id="PS50097">
    <property type="entry name" value="BTB"/>
    <property type="match status" value="1"/>
</dbReference>
<evidence type="ECO:0000259" key="1">
    <source>
        <dbReference type="PROSITE" id="PS50097"/>
    </source>
</evidence>
<dbReference type="AlphaFoldDB" id="A0ABD2KZM7"/>